<organism evidence="3 4">
    <name type="scientific">Desulfatitalea alkaliphila</name>
    <dbReference type="NCBI Taxonomy" id="2929485"/>
    <lineage>
        <taxon>Bacteria</taxon>
        <taxon>Pseudomonadati</taxon>
        <taxon>Thermodesulfobacteriota</taxon>
        <taxon>Desulfobacteria</taxon>
        <taxon>Desulfobacterales</taxon>
        <taxon>Desulfosarcinaceae</taxon>
        <taxon>Desulfatitalea</taxon>
    </lineage>
</organism>
<dbReference type="PROSITE" id="PS51257">
    <property type="entry name" value="PROKAR_LIPOPROTEIN"/>
    <property type="match status" value="1"/>
</dbReference>
<sequence length="189" mass="19501">MKQLTSIALILLLSAFVMVGCSQKSGTEGQAEAPAETPVGTTAEQALDQAADTMTQAGEQAAEAMEQARESGADVLEQVREEGADALEQAEESASQAMDKMAEGASKAADEARQMAESVTEQGATQMDGIRGTLVETEQGVALFSDMGNFVLAGQDLDAMVGKDVLVSGTVQEGEGVPVLNISSISVVE</sequence>
<comment type="caution">
    <text evidence="3">The sequence shown here is derived from an EMBL/GenBank/DDBJ whole genome shotgun (WGS) entry which is preliminary data.</text>
</comment>
<evidence type="ECO:0000256" key="2">
    <source>
        <dbReference type="SAM" id="SignalP"/>
    </source>
</evidence>
<evidence type="ECO:0000313" key="4">
    <source>
        <dbReference type="Proteomes" id="UP001165427"/>
    </source>
</evidence>
<name>A0AA41URI0_9BACT</name>
<dbReference type="AlphaFoldDB" id="A0AA41URI0"/>
<feature type="chain" id="PRO_5041209732" evidence="2">
    <location>
        <begin position="20"/>
        <end position="189"/>
    </location>
</feature>
<evidence type="ECO:0000256" key="1">
    <source>
        <dbReference type="SAM" id="MobiDB-lite"/>
    </source>
</evidence>
<feature type="signal peptide" evidence="2">
    <location>
        <begin position="1"/>
        <end position="19"/>
    </location>
</feature>
<reference evidence="3" key="1">
    <citation type="submission" date="2022-04" db="EMBL/GenBank/DDBJ databases">
        <title>Desulfatitalea alkaliphila sp. nov., a novel anaerobic sulfate-reducing bacterium isolated from terrestrial mud volcano, Taman Peninsula, Russia.</title>
        <authorList>
            <person name="Khomyakova M.A."/>
            <person name="Merkel A.Y."/>
            <person name="Slobodkin A.I."/>
        </authorList>
    </citation>
    <scope>NUCLEOTIDE SEQUENCE</scope>
    <source>
        <strain evidence="3">M08but</strain>
    </source>
</reference>
<feature type="compositionally biased region" description="Low complexity" evidence="1">
    <location>
        <begin position="56"/>
        <end position="65"/>
    </location>
</feature>
<dbReference type="Proteomes" id="UP001165427">
    <property type="component" value="Unassembled WGS sequence"/>
</dbReference>
<keyword evidence="4" id="KW-1185">Reference proteome</keyword>
<evidence type="ECO:0000313" key="3">
    <source>
        <dbReference type="EMBL" id="MCJ8502378.1"/>
    </source>
</evidence>
<protein>
    <submittedName>
        <fullName evidence="3">Uncharacterized protein</fullName>
    </submittedName>
</protein>
<feature type="region of interest" description="Disordered" evidence="1">
    <location>
        <begin position="54"/>
        <end position="105"/>
    </location>
</feature>
<accession>A0AA41URI0</accession>
<proteinExistence type="predicted"/>
<feature type="compositionally biased region" description="Basic and acidic residues" evidence="1">
    <location>
        <begin position="66"/>
        <end position="83"/>
    </location>
</feature>
<dbReference type="RefSeq" id="WP_246913084.1">
    <property type="nucleotide sequence ID" value="NZ_JALJRB010000025.1"/>
</dbReference>
<gene>
    <name evidence="3" type="ORF">MRX98_17480</name>
</gene>
<dbReference type="EMBL" id="JALJRB010000025">
    <property type="protein sequence ID" value="MCJ8502378.1"/>
    <property type="molecule type" value="Genomic_DNA"/>
</dbReference>
<keyword evidence="2" id="KW-0732">Signal</keyword>